<name>A0A1X7TMS4_AMPQE</name>
<sequence length="100" mass="11606">RLLLGILTTVIYSQFNKYFPLSGILSEEYQARSLLSKLLMMIITGKLALWRYMAVWTFAEATFVIMGISYNKSLSTPEYTDWTAVYNVNFWNNETSITLQ</sequence>
<evidence type="ECO:0000256" key="17">
    <source>
        <dbReference type="ARBA" id="ARBA00038923"/>
    </source>
</evidence>
<evidence type="ECO:0000256" key="2">
    <source>
        <dbReference type="ARBA" id="ARBA00004240"/>
    </source>
</evidence>
<dbReference type="EnsemblMetazoa" id="Aqu2.1.15963_001">
    <property type="protein sequence ID" value="Aqu2.1.15963_001"/>
    <property type="gene ID" value="Aqu2.1.15963"/>
</dbReference>
<evidence type="ECO:0000256" key="10">
    <source>
        <dbReference type="ARBA" id="ARBA00023098"/>
    </source>
</evidence>
<keyword evidence="11 19" id="KW-0472">Membrane</keyword>
<dbReference type="GO" id="GO:0071617">
    <property type="term" value="F:lysophospholipid acyltransferase activity"/>
    <property type="evidence" value="ECO:0007669"/>
    <property type="project" value="TreeGrafter"/>
</dbReference>
<feature type="transmembrane region" description="Helical" evidence="19">
    <location>
        <begin position="49"/>
        <end position="70"/>
    </location>
</feature>
<evidence type="ECO:0000313" key="20">
    <source>
        <dbReference type="EnsemblMetazoa" id="Aqu2.1.15963_001"/>
    </source>
</evidence>
<evidence type="ECO:0000256" key="7">
    <source>
        <dbReference type="ARBA" id="ARBA00022692"/>
    </source>
</evidence>
<dbReference type="InterPro" id="IPR049941">
    <property type="entry name" value="LPLAT_7/PORCN-like"/>
</dbReference>
<comment type="pathway">
    <text evidence="3">Lipid metabolism; phospholipid metabolism.</text>
</comment>
<keyword evidence="8" id="KW-0256">Endoplasmic reticulum</keyword>
<dbReference type="InterPro" id="IPR004299">
    <property type="entry name" value="MBOAT_fam"/>
</dbReference>
<keyword evidence="7 19" id="KW-0812">Transmembrane</keyword>
<evidence type="ECO:0000256" key="8">
    <source>
        <dbReference type="ARBA" id="ARBA00022824"/>
    </source>
</evidence>
<dbReference type="eggNOG" id="KOG2705">
    <property type="taxonomic scope" value="Eukaryota"/>
</dbReference>
<proteinExistence type="inferred from homology"/>
<evidence type="ECO:0000256" key="12">
    <source>
        <dbReference type="ARBA" id="ARBA00023209"/>
    </source>
</evidence>
<evidence type="ECO:0000256" key="18">
    <source>
        <dbReference type="ARBA" id="ARBA00039721"/>
    </source>
</evidence>
<reference evidence="20" key="1">
    <citation type="submission" date="2017-05" db="UniProtKB">
        <authorList>
            <consortium name="EnsemblMetazoa"/>
        </authorList>
    </citation>
    <scope>IDENTIFICATION</scope>
</reference>
<dbReference type="PANTHER" id="PTHR13906:SF14">
    <property type="entry name" value="LYSOPHOSPHOLIPID ACYLTRANSFERASE 5"/>
    <property type="match status" value="1"/>
</dbReference>
<dbReference type="GO" id="GO:0030258">
    <property type="term" value="P:lipid modification"/>
    <property type="evidence" value="ECO:0007669"/>
    <property type="project" value="TreeGrafter"/>
</dbReference>
<keyword evidence="14" id="KW-0012">Acyltransferase</keyword>
<keyword evidence="12" id="KW-0594">Phospholipid biosynthesis</keyword>
<keyword evidence="13" id="KW-1208">Phospholipid metabolism</keyword>
<evidence type="ECO:0000256" key="6">
    <source>
        <dbReference type="ARBA" id="ARBA00022679"/>
    </source>
</evidence>
<dbReference type="GO" id="GO:0016020">
    <property type="term" value="C:membrane"/>
    <property type="evidence" value="ECO:0007669"/>
    <property type="project" value="UniProtKB-SubCell"/>
</dbReference>
<comment type="subcellular location">
    <subcellularLocation>
        <location evidence="2">Endoplasmic reticulum</location>
    </subcellularLocation>
    <subcellularLocation>
        <location evidence="1">Membrane</location>
        <topology evidence="1">Multi-pass membrane protein</topology>
    </subcellularLocation>
</comment>
<comment type="pathway">
    <text evidence="15">Phospholipid metabolism.</text>
</comment>
<evidence type="ECO:0000256" key="4">
    <source>
        <dbReference type="ARBA" id="ARBA00010323"/>
    </source>
</evidence>
<evidence type="ECO:0000256" key="13">
    <source>
        <dbReference type="ARBA" id="ARBA00023264"/>
    </source>
</evidence>
<evidence type="ECO:0000256" key="11">
    <source>
        <dbReference type="ARBA" id="ARBA00023136"/>
    </source>
</evidence>
<evidence type="ECO:0000256" key="1">
    <source>
        <dbReference type="ARBA" id="ARBA00004141"/>
    </source>
</evidence>
<keyword evidence="9 19" id="KW-1133">Transmembrane helix</keyword>
<accession>A0A1X7TMS4</accession>
<evidence type="ECO:0000256" key="5">
    <source>
        <dbReference type="ARBA" id="ARBA00022516"/>
    </source>
</evidence>
<evidence type="ECO:0000256" key="9">
    <source>
        <dbReference type="ARBA" id="ARBA00022989"/>
    </source>
</evidence>
<protein>
    <recommendedName>
        <fullName evidence="18">Lysophospholipid acyltransferase 5</fullName>
        <ecNumber evidence="16">2.3.1.23</ecNumber>
        <ecNumber evidence="17">2.3.1.n6</ecNumber>
    </recommendedName>
</protein>
<dbReference type="AlphaFoldDB" id="A0A1X7TMS4"/>
<evidence type="ECO:0000256" key="15">
    <source>
        <dbReference type="ARBA" id="ARBA00025707"/>
    </source>
</evidence>
<dbReference type="PANTHER" id="PTHR13906">
    <property type="entry name" value="PORCUPINE"/>
    <property type="match status" value="1"/>
</dbReference>
<evidence type="ECO:0000256" key="19">
    <source>
        <dbReference type="SAM" id="Phobius"/>
    </source>
</evidence>
<dbReference type="GO" id="GO:0047184">
    <property type="term" value="F:1-acylglycerophosphocholine O-acyltransferase activity"/>
    <property type="evidence" value="ECO:0007669"/>
    <property type="project" value="UniProtKB-EC"/>
</dbReference>
<dbReference type="GO" id="GO:0006656">
    <property type="term" value="P:phosphatidylcholine biosynthetic process"/>
    <property type="evidence" value="ECO:0007669"/>
    <property type="project" value="TreeGrafter"/>
</dbReference>
<evidence type="ECO:0000256" key="3">
    <source>
        <dbReference type="ARBA" id="ARBA00005074"/>
    </source>
</evidence>
<dbReference type="EC" id="2.3.1.23" evidence="16"/>
<dbReference type="GO" id="GO:0005783">
    <property type="term" value="C:endoplasmic reticulum"/>
    <property type="evidence" value="ECO:0007669"/>
    <property type="project" value="UniProtKB-SubCell"/>
</dbReference>
<dbReference type="EC" id="2.3.1.n6" evidence="17"/>
<evidence type="ECO:0000256" key="14">
    <source>
        <dbReference type="ARBA" id="ARBA00023315"/>
    </source>
</evidence>
<evidence type="ECO:0000256" key="16">
    <source>
        <dbReference type="ARBA" id="ARBA00026120"/>
    </source>
</evidence>
<dbReference type="OrthoDB" id="5974730at2759"/>
<comment type="similarity">
    <text evidence="4">Belongs to the membrane-bound acyltransferase family.</text>
</comment>
<organism evidence="20">
    <name type="scientific">Amphimedon queenslandica</name>
    <name type="common">Sponge</name>
    <dbReference type="NCBI Taxonomy" id="400682"/>
    <lineage>
        <taxon>Eukaryota</taxon>
        <taxon>Metazoa</taxon>
        <taxon>Porifera</taxon>
        <taxon>Demospongiae</taxon>
        <taxon>Heteroscleromorpha</taxon>
        <taxon>Haplosclerida</taxon>
        <taxon>Niphatidae</taxon>
        <taxon>Amphimedon</taxon>
    </lineage>
</organism>
<keyword evidence="5" id="KW-0444">Lipid biosynthesis</keyword>
<keyword evidence="6" id="KW-0808">Transferase</keyword>
<dbReference type="Pfam" id="PF03062">
    <property type="entry name" value="MBOAT"/>
    <property type="match status" value="1"/>
</dbReference>
<dbReference type="InParanoid" id="A0A1X7TMS4"/>
<keyword evidence="10" id="KW-0443">Lipid metabolism</keyword>